<feature type="compositionally biased region" description="Low complexity" evidence="1">
    <location>
        <begin position="98"/>
        <end position="114"/>
    </location>
</feature>
<dbReference type="EMBL" id="GG684483">
    <property type="protein sequence ID" value="EER01096.1"/>
    <property type="molecule type" value="Genomic_DNA"/>
</dbReference>
<name>C5LQ87_PERM5</name>
<keyword evidence="4" id="KW-1185">Reference proteome</keyword>
<evidence type="ECO:0000256" key="2">
    <source>
        <dbReference type="SAM" id="SignalP"/>
    </source>
</evidence>
<feature type="signal peptide" evidence="2">
    <location>
        <begin position="1"/>
        <end position="25"/>
    </location>
</feature>
<feature type="region of interest" description="Disordered" evidence="1">
    <location>
        <begin position="69"/>
        <end position="122"/>
    </location>
</feature>
<accession>C5LQ87</accession>
<dbReference type="Proteomes" id="UP000007800">
    <property type="component" value="Unassembled WGS sequence"/>
</dbReference>
<dbReference type="GeneID" id="9057784"/>
<proteinExistence type="predicted"/>
<organism evidence="4">
    <name type="scientific">Perkinsus marinus (strain ATCC 50983 / TXsc)</name>
    <dbReference type="NCBI Taxonomy" id="423536"/>
    <lineage>
        <taxon>Eukaryota</taxon>
        <taxon>Sar</taxon>
        <taxon>Alveolata</taxon>
        <taxon>Perkinsozoa</taxon>
        <taxon>Perkinsea</taxon>
        <taxon>Perkinsida</taxon>
        <taxon>Perkinsidae</taxon>
        <taxon>Perkinsus</taxon>
    </lineage>
</organism>
<gene>
    <name evidence="3" type="ORF">Pmar_PMAR008645</name>
</gene>
<evidence type="ECO:0000313" key="4">
    <source>
        <dbReference type="Proteomes" id="UP000007800"/>
    </source>
</evidence>
<keyword evidence="2" id="KW-0732">Signal</keyword>
<dbReference type="PROSITE" id="PS51257">
    <property type="entry name" value="PROKAR_LIPOPROTEIN"/>
    <property type="match status" value="1"/>
</dbReference>
<protein>
    <submittedName>
        <fullName evidence="3">Uncharacterized protein</fullName>
    </submittedName>
</protein>
<evidence type="ECO:0000256" key="1">
    <source>
        <dbReference type="SAM" id="MobiDB-lite"/>
    </source>
</evidence>
<reference evidence="3 4" key="1">
    <citation type="submission" date="2008-07" db="EMBL/GenBank/DDBJ databases">
        <authorList>
            <person name="El-Sayed N."/>
            <person name="Caler E."/>
            <person name="Inman J."/>
            <person name="Amedeo P."/>
            <person name="Hass B."/>
            <person name="Wortman J."/>
        </authorList>
    </citation>
    <scope>NUCLEOTIDE SEQUENCE [LARGE SCALE GENOMIC DNA]</scope>
    <source>
        <strain evidence="4">ATCC 50983 / TXsc</strain>
    </source>
</reference>
<dbReference type="RefSeq" id="XP_002768378.1">
    <property type="nucleotide sequence ID" value="XM_002768332.1"/>
</dbReference>
<dbReference type="InParanoid" id="C5LQ87"/>
<feature type="chain" id="PRO_5002954657" evidence="2">
    <location>
        <begin position="26"/>
        <end position="122"/>
    </location>
</feature>
<evidence type="ECO:0000313" key="3">
    <source>
        <dbReference type="EMBL" id="EER01096.1"/>
    </source>
</evidence>
<sequence>MFSLKNIFITCTVLAAALVFSGCGGCGVSCGDASKSEIDHQGERESSLDDVRSGRMLDTMDLINELTSARRSHATDSSTNLDASTRPLPPDQSGRIHTTQPVMTTTSTTTPSTPYGWADKVS</sequence>
<dbReference type="AlphaFoldDB" id="C5LQ87"/>
<feature type="compositionally biased region" description="Polar residues" evidence="1">
    <location>
        <begin position="69"/>
        <end position="83"/>
    </location>
</feature>